<feature type="transmembrane region" description="Helical" evidence="1">
    <location>
        <begin position="188"/>
        <end position="210"/>
    </location>
</feature>
<keyword evidence="1" id="KW-1133">Transmembrane helix</keyword>
<gene>
    <name evidence="2" type="ORF">Q428_05180</name>
</gene>
<keyword evidence="1" id="KW-0472">Membrane</keyword>
<accession>A0A017RYC9</accession>
<dbReference type="EMBL" id="AZQP01000011">
    <property type="protein sequence ID" value="EYE88945.1"/>
    <property type="molecule type" value="Genomic_DNA"/>
</dbReference>
<keyword evidence="1" id="KW-0812">Transmembrane</keyword>
<evidence type="ECO:0008006" key="4">
    <source>
        <dbReference type="Google" id="ProtNLM"/>
    </source>
</evidence>
<evidence type="ECO:0000313" key="3">
    <source>
        <dbReference type="Proteomes" id="UP000019681"/>
    </source>
</evidence>
<name>A0A017RYC9_9CLOT</name>
<proteinExistence type="predicted"/>
<evidence type="ECO:0000256" key="1">
    <source>
        <dbReference type="SAM" id="Phobius"/>
    </source>
</evidence>
<reference evidence="2 3" key="1">
    <citation type="journal article" date="2014" name="Genome Announc.">
        <title>Draft Genome Sequence of Fervidicella metallireducens Strain AeBT, an Iron-Reducing Thermoanaerobe from the Great Artesian Basin.</title>
        <authorList>
            <person name="Patel B.K."/>
        </authorList>
    </citation>
    <scope>NUCLEOTIDE SEQUENCE [LARGE SCALE GENOMIC DNA]</scope>
    <source>
        <strain evidence="2 3">AeB</strain>
    </source>
</reference>
<keyword evidence="3" id="KW-1185">Reference proteome</keyword>
<dbReference type="STRING" id="1403537.Q428_05180"/>
<comment type="caution">
    <text evidence="2">The sequence shown here is derived from an EMBL/GenBank/DDBJ whole genome shotgun (WGS) entry which is preliminary data.</text>
</comment>
<organism evidence="2 3">
    <name type="scientific">Fervidicella metallireducens AeB</name>
    <dbReference type="NCBI Taxonomy" id="1403537"/>
    <lineage>
        <taxon>Bacteria</taxon>
        <taxon>Bacillati</taxon>
        <taxon>Bacillota</taxon>
        <taxon>Clostridia</taxon>
        <taxon>Eubacteriales</taxon>
        <taxon>Clostridiaceae</taxon>
        <taxon>Fervidicella</taxon>
    </lineage>
</organism>
<dbReference type="OrthoDB" id="1900207at2"/>
<sequence length="331" mass="39142">MKKKTNKDIILFIIILPLFLYLAFYLLNSTENNLPYYSVINKGRMGCSVFYKGLKKLNYPVKRSIETNKYDIQDVQLIAENRGFDVNNSDIKEWISKGGILVYLVPNNLAFIEYGEKIENKVDLTIYKYGKGKIITFNVLEITNINLGKSTEGAYELLRQIDKNKQRNIVFNEYYMFANLNPKTLWDFIPLGAKFIIYQIIIIIAAFFYYKGKRFGKAVPIYEEVERVENEYLYASGALLRQAECWDAMFDIFYKVFIKELNPPDENWLEYWRKLNLADIDKAEELYRFISKIDVKTAQKEYKHIVYILEQLTNTLKQRRDGTWKIYKGTI</sequence>
<dbReference type="RefSeq" id="WP_035378771.1">
    <property type="nucleotide sequence ID" value="NZ_AZQP01000011.1"/>
</dbReference>
<evidence type="ECO:0000313" key="2">
    <source>
        <dbReference type="EMBL" id="EYE88945.1"/>
    </source>
</evidence>
<feature type="transmembrane region" description="Helical" evidence="1">
    <location>
        <begin position="9"/>
        <end position="27"/>
    </location>
</feature>
<dbReference type="AlphaFoldDB" id="A0A017RYC9"/>
<dbReference type="Proteomes" id="UP000019681">
    <property type="component" value="Unassembled WGS sequence"/>
</dbReference>
<protein>
    <recommendedName>
        <fullName evidence="4">DUF4350 domain-containing protein</fullName>
    </recommendedName>
</protein>